<dbReference type="PANTHER" id="PTHR43798:SF5">
    <property type="entry name" value="MONOACYLGLYCEROL LIPASE ABHD6"/>
    <property type="match status" value="1"/>
</dbReference>
<dbReference type="Gene3D" id="3.40.50.1820">
    <property type="entry name" value="alpha/beta hydrolase"/>
    <property type="match status" value="1"/>
</dbReference>
<comment type="caution">
    <text evidence="2">The sequence shown here is derived from an EMBL/GenBank/DDBJ whole genome shotgun (WGS) entry which is preliminary data.</text>
</comment>
<evidence type="ECO:0000259" key="1">
    <source>
        <dbReference type="Pfam" id="PF12697"/>
    </source>
</evidence>
<dbReference type="Pfam" id="PF12697">
    <property type="entry name" value="Abhydrolase_6"/>
    <property type="match status" value="1"/>
</dbReference>
<sequence>MTEVTLPDARLVSAGDIALSVTDVGAGPAIVWLHGSGPGASGLSNFRANLPAFADHRNLVFDHPRYGLSDRPTINGPLIPHSGEHILAALDTLGVDTFAVVGNSFGGGVAAWLAATAPARVRSAVLMAPAGLQPPGIAIEDLPYGLQLIFKAMRDGVDRPLMETFINTMVFDKSLATPELIDARLAAAQRNNPEWEGRPIVGDLSEVVPLIQAPIQLLWGKEDKFVLPAWSTYWLDRLSDVELHVLPHCGHWFQYELKDRFNELAGEFIRRNEQ</sequence>
<dbReference type="PANTHER" id="PTHR43798">
    <property type="entry name" value="MONOACYLGLYCEROL LIPASE"/>
    <property type="match status" value="1"/>
</dbReference>
<dbReference type="InterPro" id="IPR050266">
    <property type="entry name" value="AB_hydrolase_sf"/>
</dbReference>
<name>A0ABN2RHA9_9MICO</name>
<dbReference type="Proteomes" id="UP001499933">
    <property type="component" value="Unassembled WGS sequence"/>
</dbReference>
<dbReference type="GO" id="GO:0016787">
    <property type="term" value="F:hydrolase activity"/>
    <property type="evidence" value="ECO:0007669"/>
    <property type="project" value="UniProtKB-KW"/>
</dbReference>
<keyword evidence="2" id="KW-0378">Hydrolase</keyword>
<dbReference type="PRINTS" id="PR00111">
    <property type="entry name" value="ABHYDROLASE"/>
</dbReference>
<organism evidence="2 3">
    <name type="scientific">Microbacterium deminutum</name>
    <dbReference type="NCBI Taxonomy" id="344164"/>
    <lineage>
        <taxon>Bacteria</taxon>
        <taxon>Bacillati</taxon>
        <taxon>Actinomycetota</taxon>
        <taxon>Actinomycetes</taxon>
        <taxon>Micrococcales</taxon>
        <taxon>Microbacteriaceae</taxon>
        <taxon>Microbacterium</taxon>
    </lineage>
</organism>
<keyword evidence="3" id="KW-1185">Reference proteome</keyword>
<proteinExistence type="predicted"/>
<dbReference type="SUPFAM" id="SSF53474">
    <property type="entry name" value="alpha/beta-Hydrolases"/>
    <property type="match status" value="1"/>
</dbReference>
<accession>A0ABN2RHA9</accession>
<reference evidence="2 3" key="1">
    <citation type="journal article" date="2019" name="Int. J. Syst. Evol. Microbiol.">
        <title>The Global Catalogue of Microorganisms (GCM) 10K type strain sequencing project: providing services to taxonomists for standard genome sequencing and annotation.</title>
        <authorList>
            <consortium name="The Broad Institute Genomics Platform"/>
            <consortium name="The Broad Institute Genome Sequencing Center for Infectious Disease"/>
            <person name="Wu L."/>
            <person name="Ma J."/>
        </authorList>
    </citation>
    <scope>NUCLEOTIDE SEQUENCE [LARGE SCALE GENOMIC DNA]</scope>
    <source>
        <strain evidence="2 3">JCM 14901</strain>
    </source>
</reference>
<protein>
    <submittedName>
        <fullName evidence="2">Alpha/beta fold hydrolase</fullName>
    </submittedName>
</protein>
<feature type="domain" description="AB hydrolase-1" evidence="1">
    <location>
        <begin position="30"/>
        <end position="262"/>
    </location>
</feature>
<dbReference type="InterPro" id="IPR029058">
    <property type="entry name" value="AB_hydrolase_fold"/>
</dbReference>
<gene>
    <name evidence="2" type="ORF">GCM10009776_35350</name>
</gene>
<dbReference type="EMBL" id="BAAAOG010000011">
    <property type="protein sequence ID" value="GAA1969186.1"/>
    <property type="molecule type" value="Genomic_DNA"/>
</dbReference>
<evidence type="ECO:0000313" key="2">
    <source>
        <dbReference type="EMBL" id="GAA1969186.1"/>
    </source>
</evidence>
<dbReference type="InterPro" id="IPR000073">
    <property type="entry name" value="AB_hydrolase_1"/>
</dbReference>
<evidence type="ECO:0000313" key="3">
    <source>
        <dbReference type="Proteomes" id="UP001499933"/>
    </source>
</evidence>